<keyword evidence="4" id="KW-1185">Reference proteome</keyword>
<evidence type="ECO:0000259" key="2">
    <source>
        <dbReference type="PROSITE" id="PS50933"/>
    </source>
</evidence>
<name>A0A1M5A9X7_9BACT</name>
<evidence type="ECO:0000313" key="4">
    <source>
        <dbReference type="Proteomes" id="UP000184048"/>
    </source>
</evidence>
<feature type="domain" description="CHRD" evidence="2">
    <location>
        <begin position="37"/>
        <end position="158"/>
    </location>
</feature>
<accession>A0A1M5A9X7</accession>
<protein>
    <submittedName>
        <fullName evidence="3">CHRD domain-containing protein</fullName>
    </submittedName>
</protein>
<gene>
    <name evidence="3" type="ORF">SAMN02745131_02193</name>
</gene>
<feature type="chain" id="PRO_5012974111" evidence="1">
    <location>
        <begin position="21"/>
        <end position="158"/>
    </location>
</feature>
<evidence type="ECO:0000256" key="1">
    <source>
        <dbReference type="SAM" id="SignalP"/>
    </source>
</evidence>
<sequence>MVNKALNFCTAFLMVGSLLAGIGCSKDNNNNNPAPKVDYTLSGTASGSQEVPAVTTAGSGSVTGSYNSSTNLLNYTVTWTGLSGPATLMHFHGPALAGANAGVALGITGFTSAASGSYTGSATLNDTQEADLLAGKWYYNVHTTNNGGGEIRAQVSAQ</sequence>
<dbReference type="EMBL" id="FQUU01000008">
    <property type="protein sequence ID" value="SHF26836.1"/>
    <property type="molecule type" value="Genomic_DNA"/>
</dbReference>
<dbReference type="STRING" id="1121884.SAMN02745131_02193"/>
<dbReference type="SMART" id="SM00754">
    <property type="entry name" value="CHRD"/>
    <property type="match status" value="1"/>
</dbReference>
<dbReference type="AlphaFoldDB" id="A0A1M5A9X7"/>
<organism evidence="3 4">
    <name type="scientific">Flavisolibacter ginsengisoli DSM 18119</name>
    <dbReference type="NCBI Taxonomy" id="1121884"/>
    <lineage>
        <taxon>Bacteria</taxon>
        <taxon>Pseudomonadati</taxon>
        <taxon>Bacteroidota</taxon>
        <taxon>Chitinophagia</taxon>
        <taxon>Chitinophagales</taxon>
        <taxon>Chitinophagaceae</taxon>
        <taxon>Flavisolibacter</taxon>
    </lineage>
</organism>
<dbReference type="RefSeq" id="WP_072835374.1">
    <property type="nucleotide sequence ID" value="NZ_FQUU01000008.1"/>
</dbReference>
<dbReference type="PROSITE" id="PS51257">
    <property type="entry name" value="PROKAR_LIPOPROTEIN"/>
    <property type="match status" value="1"/>
</dbReference>
<dbReference type="InterPro" id="IPR010895">
    <property type="entry name" value="CHRD"/>
</dbReference>
<keyword evidence="1" id="KW-0732">Signal</keyword>
<dbReference type="PROSITE" id="PS50933">
    <property type="entry name" value="CHRD"/>
    <property type="match status" value="1"/>
</dbReference>
<dbReference type="Proteomes" id="UP000184048">
    <property type="component" value="Unassembled WGS sequence"/>
</dbReference>
<feature type="signal peptide" evidence="1">
    <location>
        <begin position="1"/>
        <end position="20"/>
    </location>
</feature>
<evidence type="ECO:0000313" key="3">
    <source>
        <dbReference type="EMBL" id="SHF26836.1"/>
    </source>
</evidence>
<reference evidence="3 4" key="1">
    <citation type="submission" date="2016-11" db="EMBL/GenBank/DDBJ databases">
        <authorList>
            <person name="Jaros S."/>
            <person name="Januszkiewicz K."/>
            <person name="Wedrychowicz H."/>
        </authorList>
    </citation>
    <scope>NUCLEOTIDE SEQUENCE [LARGE SCALE GENOMIC DNA]</scope>
    <source>
        <strain evidence="3 4">DSM 18119</strain>
    </source>
</reference>
<proteinExistence type="predicted"/>
<dbReference type="Pfam" id="PF07452">
    <property type="entry name" value="CHRD"/>
    <property type="match status" value="1"/>
</dbReference>